<name>A0A399NT65_9MICO</name>
<dbReference type="Gene3D" id="3.40.50.720">
    <property type="entry name" value="NAD(P)-binding Rossmann-like Domain"/>
    <property type="match status" value="1"/>
</dbReference>
<gene>
    <name evidence="1" type="ORF">DZF97_17375</name>
</gene>
<dbReference type="Proteomes" id="UP000265361">
    <property type="component" value="Unassembled WGS sequence"/>
</dbReference>
<protein>
    <submittedName>
        <fullName evidence="1">Nucleoside-diphosphate sugar epimerase</fullName>
    </submittedName>
</protein>
<organism evidence="1 2">
    <name type="scientific">Clavibacter nebraskensis</name>
    <dbReference type="NCBI Taxonomy" id="31963"/>
    <lineage>
        <taxon>Bacteria</taxon>
        <taxon>Bacillati</taxon>
        <taxon>Actinomycetota</taxon>
        <taxon>Actinomycetes</taxon>
        <taxon>Micrococcales</taxon>
        <taxon>Microbacteriaceae</taxon>
        <taxon>Clavibacter</taxon>
    </lineage>
</organism>
<dbReference type="InterPro" id="IPR036291">
    <property type="entry name" value="NAD(P)-bd_dom_sf"/>
</dbReference>
<dbReference type="AlphaFoldDB" id="A0A399NT65"/>
<comment type="caution">
    <text evidence="1">The sequence shown here is derived from an EMBL/GenBank/DDBJ whole genome shotgun (WGS) entry which is preliminary data.</text>
</comment>
<dbReference type="EMBL" id="QWED01001036">
    <property type="protein sequence ID" value="RII97061.1"/>
    <property type="molecule type" value="Genomic_DNA"/>
</dbReference>
<sequence length="45" mass="4715">MDDARTLIIGGTGTVGSAVLTEALRRGMTGLRVMSRDAQRLTGLP</sequence>
<feature type="non-terminal residue" evidence="1">
    <location>
        <position position="45"/>
    </location>
</feature>
<accession>A0A399NT65</accession>
<reference evidence="1 2" key="1">
    <citation type="submission" date="2018-08" db="EMBL/GenBank/DDBJ databases">
        <title>Genome Sequence of Clavibacter michiganensis Subspecies type strains, and the Atypical Peach-Colored Strains Isolated from Tomato.</title>
        <authorList>
            <person name="Osdaghi E."/>
            <person name="Portier P."/>
            <person name="Briand M."/>
            <person name="Jacques M.-A."/>
        </authorList>
    </citation>
    <scope>NUCLEOTIDE SEQUENCE [LARGE SCALE GENOMIC DNA]</scope>
    <source>
        <strain evidence="1 2">CFBP 7577</strain>
    </source>
</reference>
<evidence type="ECO:0000313" key="1">
    <source>
        <dbReference type="EMBL" id="RII97061.1"/>
    </source>
</evidence>
<dbReference type="SUPFAM" id="SSF51735">
    <property type="entry name" value="NAD(P)-binding Rossmann-fold domains"/>
    <property type="match status" value="1"/>
</dbReference>
<evidence type="ECO:0000313" key="2">
    <source>
        <dbReference type="Proteomes" id="UP000265361"/>
    </source>
</evidence>
<proteinExistence type="predicted"/>